<dbReference type="GO" id="GO:0003700">
    <property type="term" value="F:DNA-binding transcription factor activity"/>
    <property type="evidence" value="ECO:0007669"/>
    <property type="project" value="InterPro"/>
</dbReference>
<dbReference type="InterPro" id="IPR001347">
    <property type="entry name" value="SIS_dom"/>
</dbReference>
<evidence type="ECO:0000313" key="7">
    <source>
        <dbReference type="Proteomes" id="UP000054823"/>
    </source>
</evidence>
<dbReference type="Gene3D" id="1.10.10.10">
    <property type="entry name" value="Winged helix-like DNA-binding domain superfamily/Winged helix DNA-binding domain"/>
    <property type="match status" value="1"/>
</dbReference>
<evidence type="ECO:0000256" key="3">
    <source>
        <dbReference type="ARBA" id="ARBA00023163"/>
    </source>
</evidence>
<dbReference type="Gene3D" id="3.40.50.10490">
    <property type="entry name" value="Glucose-6-phosphate isomerase like protein, domain 1"/>
    <property type="match status" value="1"/>
</dbReference>
<dbReference type="CDD" id="cd05013">
    <property type="entry name" value="SIS_RpiR"/>
    <property type="match status" value="1"/>
</dbReference>
<dbReference type="STRING" id="321267.SHM7688_01553"/>
<evidence type="ECO:0000259" key="5">
    <source>
        <dbReference type="PROSITE" id="PS51464"/>
    </source>
</evidence>
<dbReference type="OrthoDB" id="9814005at2"/>
<evidence type="ECO:0000256" key="2">
    <source>
        <dbReference type="ARBA" id="ARBA00023125"/>
    </source>
</evidence>
<evidence type="ECO:0000259" key="4">
    <source>
        <dbReference type="PROSITE" id="PS51071"/>
    </source>
</evidence>
<dbReference type="GO" id="GO:0003677">
    <property type="term" value="F:DNA binding"/>
    <property type="evidence" value="ECO:0007669"/>
    <property type="project" value="UniProtKB-KW"/>
</dbReference>
<dbReference type="PROSITE" id="PS51071">
    <property type="entry name" value="HTH_RPIR"/>
    <property type="match status" value="1"/>
</dbReference>
<dbReference type="InterPro" id="IPR000281">
    <property type="entry name" value="HTH_RpiR"/>
</dbReference>
<dbReference type="SUPFAM" id="SSF53697">
    <property type="entry name" value="SIS domain"/>
    <property type="match status" value="1"/>
</dbReference>
<reference evidence="6 7" key="1">
    <citation type="submission" date="2015-09" db="EMBL/GenBank/DDBJ databases">
        <authorList>
            <consortium name="Swine Surveillance"/>
        </authorList>
    </citation>
    <scope>NUCLEOTIDE SEQUENCE [LARGE SCALE GENOMIC DNA]</scope>
    <source>
        <strain evidence="6 7">CECT 7688</strain>
    </source>
</reference>
<feature type="domain" description="HTH rpiR-type" evidence="4">
    <location>
        <begin position="11"/>
        <end position="87"/>
    </location>
</feature>
<dbReference type="RefSeq" id="WP_058239343.1">
    <property type="nucleotide sequence ID" value="NZ_CYPW01000013.1"/>
</dbReference>
<organism evidence="6 7">
    <name type="scientific">Shimia marina</name>
    <dbReference type="NCBI Taxonomy" id="321267"/>
    <lineage>
        <taxon>Bacteria</taxon>
        <taxon>Pseudomonadati</taxon>
        <taxon>Pseudomonadota</taxon>
        <taxon>Alphaproteobacteria</taxon>
        <taxon>Rhodobacterales</taxon>
        <taxon>Roseobacteraceae</taxon>
    </lineage>
</organism>
<dbReference type="EMBL" id="CYPW01000013">
    <property type="protein sequence ID" value="CUH52113.1"/>
    <property type="molecule type" value="Genomic_DNA"/>
</dbReference>
<feature type="domain" description="SIS" evidence="5">
    <location>
        <begin position="136"/>
        <end position="271"/>
    </location>
</feature>
<dbReference type="InterPro" id="IPR046348">
    <property type="entry name" value="SIS_dom_sf"/>
</dbReference>
<evidence type="ECO:0000256" key="1">
    <source>
        <dbReference type="ARBA" id="ARBA00023015"/>
    </source>
</evidence>
<name>A0A0P1FDV4_9RHOB</name>
<dbReference type="PANTHER" id="PTHR30514:SF20">
    <property type="entry name" value="TRANSCRIPTIONAL REGULATOR"/>
    <property type="match status" value="1"/>
</dbReference>
<dbReference type="InterPro" id="IPR036388">
    <property type="entry name" value="WH-like_DNA-bd_sf"/>
</dbReference>
<dbReference type="Pfam" id="PF01380">
    <property type="entry name" value="SIS"/>
    <property type="match status" value="1"/>
</dbReference>
<keyword evidence="7" id="KW-1185">Reference proteome</keyword>
<accession>A0A0P1FDV4</accession>
<dbReference type="InterPro" id="IPR009057">
    <property type="entry name" value="Homeodomain-like_sf"/>
</dbReference>
<dbReference type="GO" id="GO:1901135">
    <property type="term" value="P:carbohydrate derivative metabolic process"/>
    <property type="evidence" value="ECO:0007669"/>
    <property type="project" value="InterPro"/>
</dbReference>
<dbReference type="Pfam" id="PF01418">
    <property type="entry name" value="HTH_6"/>
    <property type="match status" value="1"/>
</dbReference>
<dbReference type="Proteomes" id="UP000054823">
    <property type="component" value="Unassembled WGS sequence"/>
</dbReference>
<dbReference type="AlphaFoldDB" id="A0A0P1FDV4"/>
<gene>
    <name evidence="6" type="primary">ybbH</name>
    <name evidence="6" type="ORF">SHM7688_01553</name>
</gene>
<dbReference type="PANTHER" id="PTHR30514">
    <property type="entry name" value="GLUCOKINASE"/>
    <property type="match status" value="1"/>
</dbReference>
<protein>
    <submittedName>
        <fullName evidence="6">Putative HTH-type transcriptional regulator YbbH</fullName>
    </submittedName>
</protein>
<keyword evidence="3" id="KW-0804">Transcription</keyword>
<dbReference type="SUPFAM" id="SSF46689">
    <property type="entry name" value="Homeodomain-like"/>
    <property type="match status" value="1"/>
</dbReference>
<dbReference type="InterPro" id="IPR047640">
    <property type="entry name" value="RpiR-like"/>
</dbReference>
<proteinExistence type="predicted"/>
<evidence type="ECO:0000313" key="6">
    <source>
        <dbReference type="EMBL" id="CUH52113.1"/>
    </source>
</evidence>
<keyword evidence="2" id="KW-0238">DNA-binding</keyword>
<dbReference type="GO" id="GO:0097367">
    <property type="term" value="F:carbohydrate derivative binding"/>
    <property type="evidence" value="ECO:0007669"/>
    <property type="project" value="InterPro"/>
</dbReference>
<keyword evidence="1" id="KW-0805">Transcription regulation</keyword>
<dbReference type="PROSITE" id="PS51464">
    <property type="entry name" value="SIS"/>
    <property type="match status" value="1"/>
</dbReference>
<sequence>MQNPAAPQNVEMFHQRLRDVSDSLPKRMRQCAEYLSAHSDRIAFCTVAELATAAQVQPSAMMRFCQVMGFRGYTEMQKLFKDSVSTGFPDYESRLSALRESGAGSPSALLAEFVDAGRLSLENLTNTIDARSLDAAVNQLSKANMIHVVGLRRAFPVASYLVYAFEKMQIPAMLHDGTGKLNHQHAIRPGDALIAITFAPYSEDTVSLATHCAQQNIPVVAITDTLISPIQLQGVLPLCVSEVDFGAFRSLSATLSLAITLAVSIGAEKNT</sequence>
<dbReference type="InterPro" id="IPR035472">
    <property type="entry name" value="RpiR-like_SIS"/>
</dbReference>